<gene>
    <name evidence="10" type="ORF">MFU01_54170</name>
    <name evidence="11" type="ORF">SAMN05443572_11020</name>
</gene>
<dbReference type="STRING" id="1334629.MFUL124B02_13470"/>
<feature type="transmembrane region" description="Helical" evidence="7">
    <location>
        <begin position="416"/>
        <end position="435"/>
    </location>
</feature>
<evidence type="ECO:0000259" key="9">
    <source>
        <dbReference type="Pfam" id="PF12704"/>
    </source>
</evidence>
<name>A0A511T890_MYXFU</name>
<keyword evidence="5 7" id="KW-0472">Membrane</keyword>
<evidence type="ECO:0000256" key="4">
    <source>
        <dbReference type="ARBA" id="ARBA00022989"/>
    </source>
</evidence>
<dbReference type="OrthoDB" id="127188at2"/>
<feature type="transmembrane region" description="Helical" evidence="7">
    <location>
        <begin position="749"/>
        <end position="772"/>
    </location>
</feature>
<feature type="domain" description="MacB-like periplasmic core" evidence="9">
    <location>
        <begin position="540"/>
        <end position="620"/>
    </location>
</feature>
<comment type="subcellular location">
    <subcellularLocation>
        <location evidence="1">Cell membrane</location>
        <topology evidence="1">Multi-pass membrane protein</topology>
    </subcellularLocation>
</comment>
<evidence type="ECO:0000313" key="13">
    <source>
        <dbReference type="Proteomes" id="UP000321514"/>
    </source>
</evidence>
<dbReference type="EMBL" id="FOIB01000010">
    <property type="protein sequence ID" value="SEU34228.1"/>
    <property type="molecule type" value="Genomic_DNA"/>
</dbReference>
<evidence type="ECO:0000313" key="12">
    <source>
        <dbReference type="Proteomes" id="UP000183760"/>
    </source>
</evidence>
<dbReference type="Proteomes" id="UP000183760">
    <property type="component" value="Unassembled WGS sequence"/>
</dbReference>
<evidence type="ECO:0000313" key="10">
    <source>
        <dbReference type="EMBL" id="GEN10380.1"/>
    </source>
</evidence>
<keyword evidence="2" id="KW-1003">Cell membrane</keyword>
<evidence type="ECO:0000256" key="3">
    <source>
        <dbReference type="ARBA" id="ARBA00022692"/>
    </source>
</evidence>
<dbReference type="RefSeq" id="WP_074957681.1">
    <property type="nucleotide sequence ID" value="NZ_BJXR01000038.1"/>
</dbReference>
<feature type="transmembrane region" description="Helical" evidence="7">
    <location>
        <begin position="695"/>
        <end position="722"/>
    </location>
</feature>
<dbReference type="PANTHER" id="PTHR30572:SF4">
    <property type="entry name" value="ABC TRANSPORTER PERMEASE YTRF"/>
    <property type="match status" value="1"/>
</dbReference>
<sequence length="821" mass="86732">MDILLSGLRQTLRALRRSPGFTLGCILLLSVGIGASTALFSVVEGVLLRPLPYPDSERLVELSQLGVKGQTMRFSDPNFEDVQAQSRTVASLAQVSGPASVAVTGSDEPTFAALSWVSRGFFPAFGVPSVQGRLFAVDEQQEGGAPAVVVSHGFWTRYLGARPLPMDRTLTFEGRAYTVVGVMPESFDYPAGTQLWIPRELERRLPSRTAHNWRVVGRLADGVNLEAARAELTGIARELVALHGQETNMRDVAVVSLREKLVGPVRPTLYMLLGAAAFLLLVAGANVTNLLLARAASRGRELAVHVALGAGPGALVRRFIAESLVLSLAGGALGALFATWSVHALLALEPGHLPRVAEVEVNATALLFALGLSLVLAVGLGWVTALRSGRQSPWATLTQAGRTQTGGGSADQARRALVVGQLALALVLLVGAALLGRSMMGLLSLDPGYRTEDVAVLSVVLPPVKDKDSPQAKDNVRLQEELLSRLGALPGVSAVGAVNVFPLEGSSGGDGTFLVLNRPDEVKDFDDFGRLAREPERTGSAEYRVASEGYFHAMDIPLVRGRLFDGNDTMESPHVAVISESLAKARWPDEEPLGKLIQFGNMDGDLRAFTIVGVVADVREKGLDEAPKPTFYGCSRQRARAFSRFHVAVHGSIGSSALVSAARPVLRELAPELPSRLSTMEGLLTGSLASRRFSLLLLGAFGAVALLLSVAGLGAVVSYAVAQRTREFGIRFALGATAQDVLRLVLRQAVVLAGLGVVLGVVAALGLGQVLSGLVYGVSTADPLVIVGVAVLLLGVALLASWLPARRASRVDPMTVLRSEA</sequence>
<dbReference type="AlphaFoldDB" id="A0A511T890"/>
<keyword evidence="4 7" id="KW-1133">Transmembrane helix</keyword>
<dbReference type="GO" id="GO:0022857">
    <property type="term" value="F:transmembrane transporter activity"/>
    <property type="evidence" value="ECO:0007669"/>
    <property type="project" value="TreeGrafter"/>
</dbReference>
<protein>
    <submittedName>
        <fullName evidence="11">Duplicated orphan permease</fullName>
    </submittedName>
</protein>
<dbReference type="InterPro" id="IPR025857">
    <property type="entry name" value="MacB_PCD"/>
</dbReference>
<feature type="transmembrane region" description="Helical" evidence="7">
    <location>
        <begin position="21"/>
        <end position="43"/>
    </location>
</feature>
<dbReference type="InterPro" id="IPR017800">
    <property type="entry name" value="ADOP"/>
</dbReference>
<evidence type="ECO:0000313" key="11">
    <source>
        <dbReference type="EMBL" id="SEU34228.1"/>
    </source>
</evidence>
<keyword evidence="3 7" id="KW-0812">Transmembrane</keyword>
<organism evidence="10 13">
    <name type="scientific">Myxococcus fulvus</name>
    <dbReference type="NCBI Taxonomy" id="33"/>
    <lineage>
        <taxon>Bacteria</taxon>
        <taxon>Pseudomonadati</taxon>
        <taxon>Myxococcota</taxon>
        <taxon>Myxococcia</taxon>
        <taxon>Myxococcales</taxon>
        <taxon>Cystobacterineae</taxon>
        <taxon>Myxococcaceae</taxon>
        <taxon>Myxococcus</taxon>
    </lineage>
</organism>
<feature type="transmembrane region" description="Helical" evidence="7">
    <location>
        <begin position="324"/>
        <end position="346"/>
    </location>
</feature>
<feature type="transmembrane region" description="Helical" evidence="7">
    <location>
        <begin position="269"/>
        <end position="292"/>
    </location>
</feature>
<feature type="transmembrane region" description="Helical" evidence="7">
    <location>
        <begin position="784"/>
        <end position="805"/>
    </location>
</feature>
<accession>A0A511T890</accession>
<feature type="domain" description="MacB-like periplasmic core" evidence="9">
    <location>
        <begin position="25"/>
        <end position="233"/>
    </location>
</feature>
<evidence type="ECO:0000259" key="8">
    <source>
        <dbReference type="Pfam" id="PF02687"/>
    </source>
</evidence>
<feature type="transmembrane region" description="Helical" evidence="7">
    <location>
        <begin position="366"/>
        <end position="386"/>
    </location>
</feature>
<feature type="domain" description="ABC3 transporter permease C-terminal" evidence="8">
    <location>
        <begin position="700"/>
        <end position="813"/>
    </location>
</feature>
<feature type="domain" description="ABC3 transporter permease C-terminal" evidence="8">
    <location>
        <begin position="275"/>
        <end position="393"/>
    </location>
</feature>
<dbReference type="GO" id="GO:0005886">
    <property type="term" value="C:plasma membrane"/>
    <property type="evidence" value="ECO:0007669"/>
    <property type="project" value="UniProtKB-SubCell"/>
</dbReference>
<dbReference type="NCBIfam" id="TIGR03434">
    <property type="entry name" value="ADOP"/>
    <property type="match status" value="1"/>
</dbReference>
<evidence type="ECO:0000256" key="6">
    <source>
        <dbReference type="ARBA" id="ARBA00038076"/>
    </source>
</evidence>
<dbReference type="PANTHER" id="PTHR30572">
    <property type="entry name" value="MEMBRANE COMPONENT OF TRANSPORTER-RELATED"/>
    <property type="match status" value="1"/>
</dbReference>
<dbReference type="Pfam" id="PF02687">
    <property type="entry name" value="FtsX"/>
    <property type="match status" value="2"/>
</dbReference>
<comment type="similarity">
    <text evidence="6">Belongs to the ABC-4 integral membrane protein family.</text>
</comment>
<dbReference type="Proteomes" id="UP000321514">
    <property type="component" value="Unassembled WGS sequence"/>
</dbReference>
<evidence type="ECO:0000256" key="2">
    <source>
        <dbReference type="ARBA" id="ARBA00022475"/>
    </source>
</evidence>
<evidence type="ECO:0000256" key="7">
    <source>
        <dbReference type="SAM" id="Phobius"/>
    </source>
</evidence>
<dbReference type="Pfam" id="PF12704">
    <property type="entry name" value="MacB_PCD"/>
    <property type="match status" value="2"/>
</dbReference>
<dbReference type="InterPro" id="IPR003838">
    <property type="entry name" value="ABC3_permease_C"/>
</dbReference>
<keyword evidence="12" id="KW-1185">Reference proteome</keyword>
<proteinExistence type="inferred from homology"/>
<evidence type="ECO:0000256" key="1">
    <source>
        <dbReference type="ARBA" id="ARBA00004651"/>
    </source>
</evidence>
<reference evidence="10 13" key="2">
    <citation type="submission" date="2019-07" db="EMBL/GenBank/DDBJ databases">
        <title>Whole genome shotgun sequence of Myxococcus fulvus NBRC 100333.</title>
        <authorList>
            <person name="Hosoyama A."/>
            <person name="Uohara A."/>
            <person name="Ohji S."/>
            <person name="Ichikawa N."/>
        </authorList>
    </citation>
    <scope>NUCLEOTIDE SEQUENCE [LARGE SCALE GENOMIC DNA]</scope>
    <source>
        <strain evidence="10 13">NBRC 100333</strain>
    </source>
</reference>
<dbReference type="InterPro" id="IPR050250">
    <property type="entry name" value="Macrolide_Exporter_MacB"/>
</dbReference>
<reference evidence="11 12" key="1">
    <citation type="submission" date="2016-10" db="EMBL/GenBank/DDBJ databases">
        <authorList>
            <person name="Varghese N."/>
            <person name="Submissions S."/>
        </authorList>
    </citation>
    <scope>NUCLEOTIDE SEQUENCE [LARGE SCALE GENOMIC DNA]</scope>
    <source>
        <strain evidence="11 12">DSM 16525</strain>
    </source>
</reference>
<comment type="caution">
    <text evidence="10">The sequence shown here is derived from an EMBL/GenBank/DDBJ whole genome shotgun (WGS) entry which is preliminary data.</text>
</comment>
<evidence type="ECO:0000256" key="5">
    <source>
        <dbReference type="ARBA" id="ARBA00023136"/>
    </source>
</evidence>
<dbReference type="EMBL" id="BJXR01000038">
    <property type="protein sequence ID" value="GEN10380.1"/>
    <property type="molecule type" value="Genomic_DNA"/>
</dbReference>